<evidence type="ECO:0000256" key="1">
    <source>
        <dbReference type="ARBA" id="ARBA00022448"/>
    </source>
</evidence>
<keyword evidence="6" id="KW-1278">Translocase</keyword>
<dbReference type="PANTHER" id="PTHR30578:SF1">
    <property type="entry name" value="NA(+)-TRANSLOCATING NADH-QUINONE REDUCTASE SUBUNIT B"/>
    <property type="match status" value="1"/>
</dbReference>
<dbReference type="EMBL" id="CP019791">
    <property type="protein sequence ID" value="AQT69491.1"/>
    <property type="molecule type" value="Genomic_DNA"/>
</dbReference>
<dbReference type="PANTHER" id="PTHR30578">
    <property type="entry name" value="ELECTRON TRANSPORT COMPLEX PROTEIN RNFD"/>
    <property type="match status" value="1"/>
</dbReference>
<dbReference type="AlphaFoldDB" id="A0A1U9NNJ3"/>
<dbReference type="InterPro" id="IPR011303">
    <property type="entry name" value="RnfD_bac"/>
</dbReference>
<dbReference type="GO" id="GO:0016491">
    <property type="term" value="F:oxidoreductase activity"/>
    <property type="evidence" value="ECO:0007669"/>
    <property type="project" value="UniProtKB-KW"/>
</dbReference>
<evidence type="ECO:0000256" key="8">
    <source>
        <dbReference type="ARBA" id="ARBA00023136"/>
    </source>
</evidence>
<accession>A0A1U9NNJ3</accession>
<keyword evidence="1" id="KW-0813">Transport</keyword>
<feature type="transmembrane region" description="Helical" evidence="9">
    <location>
        <begin position="70"/>
        <end position="88"/>
    </location>
</feature>
<keyword evidence="10" id="KW-0560">Oxidoreductase</keyword>
<dbReference type="InterPro" id="IPR004338">
    <property type="entry name" value="NqrB/RnfD"/>
</dbReference>
<dbReference type="Proteomes" id="UP000189674">
    <property type="component" value="Chromosome"/>
</dbReference>
<dbReference type="KEGG" id="alus:STSP2_02682"/>
<dbReference type="Pfam" id="PF03116">
    <property type="entry name" value="NQR2_RnfD_RnfE"/>
    <property type="match status" value="1"/>
</dbReference>
<feature type="transmembrane region" description="Helical" evidence="9">
    <location>
        <begin position="222"/>
        <end position="241"/>
    </location>
</feature>
<keyword evidence="8 9" id="KW-0472">Membrane</keyword>
<feature type="transmembrane region" description="Helical" evidence="9">
    <location>
        <begin position="100"/>
        <end position="118"/>
    </location>
</feature>
<reference evidence="11" key="1">
    <citation type="submission" date="2017-02" db="EMBL/GenBank/DDBJ databases">
        <title>Comparative genomics and description of representatives of a novel lineage of planctomycetes thriving in anoxic sediments.</title>
        <authorList>
            <person name="Spring S."/>
            <person name="Bunk B."/>
            <person name="Sproer C."/>
        </authorList>
    </citation>
    <scope>NUCLEOTIDE SEQUENCE [LARGE SCALE GENOMIC DNA]</scope>
    <source>
        <strain evidence="11">ST-NAGAB-D1</strain>
    </source>
</reference>
<dbReference type="GO" id="GO:0005886">
    <property type="term" value="C:plasma membrane"/>
    <property type="evidence" value="ECO:0007669"/>
    <property type="project" value="TreeGrafter"/>
</dbReference>
<evidence type="ECO:0000256" key="2">
    <source>
        <dbReference type="ARBA" id="ARBA00022553"/>
    </source>
</evidence>
<sequence>MRRVLIASIPPAIGAVYFFGWRSLVSLLVCCLTAFIVEHLFCRKRGQPVTEAAFVTAVLFSLVIPPHTPWHVQIIGVSFAIMFSKEVFGGFGKNFFNPALAGRCFVYISFPVALTAKWPPSAPLGGWGALGQWSTGTNTDAITSVTPMAAMKAGGDIPAAFDLFFGGISGSAGVTSAMLILIGGLYLYYTKTASRTTILSVVISYAVLNQILASAGVVNMDYAWTALLGGGFLFGAFYMATDPVSSPRTNWGRIYYGIIIALCTTVIRNFSIFNGGLMFSILLGNMFAPIIDYGVKSYGKRKKAKLAAAGGES</sequence>
<keyword evidence="11" id="KW-1185">Reference proteome</keyword>
<gene>
    <name evidence="10" type="primary">nqrB</name>
    <name evidence="10" type="ORF">STSP2_02682</name>
</gene>
<feature type="transmembrane region" description="Helical" evidence="9">
    <location>
        <begin position="196"/>
        <end position="216"/>
    </location>
</feature>
<keyword evidence="2" id="KW-0597">Phosphoprotein</keyword>
<dbReference type="GO" id="GO:0022900">
    <property type="term" value="P:electron transport chain"/>
    <property type="evidence" value="ECO:0007669"/>
    <property type="project" value="InterPro"/>
</dbReference>
<evidence type="ECO:0000256" key="9">
    <source>
        <dbReference type="SAM" id="Phobius"/>
    </source>
</evidence>
<dbReference type="EC" id="1.6.5.-" evidence="10"/>
<dbReference type="GO" id="GO:0055085">
    <property type="term" value="P:transmembrane transport"/>
    <property type="evidence" value="ECO:0007669"/>
    <property type="project" value="InterPro"/>
</dbReference>
<dbReference type="STRING" id="1936003.STSP2_02682"/>
<name>A0A1U9NNJ3_9BACT</name>
<feature type="transmembrane region" description="Helical" evidence="9">
    <location>
        <begin position="253"/>
        <end position="271"/>
    </location>
</feature>
<proteinExistence type="predicted"/>
<evidence type="ECO:0000256" key="5">
    <source>
        <dbReference type="ARBA" id="ARBA00022692"/>
    </source>
</evidence>
<dbReference type="NCBIfam" id="TIGR01946">
    <property type="entry name" value="rnfD"/>
    <property type="match status" value="1"/>
</dbReference>
<evidence type="ECO:0000313" key="10">
    <source>
        <dbReference type="EMBL" id="AQT69491.1"/>
    </source>
</evidence>
<organism evidence="10 11">
    <name type="scientific">Anaerohalosphaera lusitana</name>
    <dbReference type="NCBI Taxonomy" id="1936003"/>
    <lineage>
        <taxon>Bacteria</taxon>
        <taxon>Pseudomonadati</taxon>
        <taxon>Planctomycetota</taxon>
        <taxon>Phycisphaerae</taxon>
        <taxon>Sedimentisphaerales</taxon>
        <taxon>Anaerohalosphaeraceae</taxon>
        <taxon>Anaerohalosphaera</taxon>
    </lineage>
</organism>
<feature type="transmembrane region" description="Helical" evidence="9">
    <location>
        <begin position="277"/>
        <end position="295"/>
    </location>
</feature>
<evidence type="ECO:0000256" key="4">
    <source>
        <dbReference type="ARBA" id="ARBA00022643"/>
    </source>
</evidence>
<keyword evidence="4" id="KW-0288">FMN</keyword>
<feature type="transmembrane region" description="Helical" evidence="9">
    <location>
        <begin position="48"/>
        <end position="64"/>
    </location>
</feature>
<keyword evidence="3" id="KW-0285">Flavoprotein</keyword>
<keyword evidence="5 9" id="KW-0812">Transmembrane</keyword>
<protein>
    <submittedName>
        <fullName evidence="10">Na(+)-translocating NADH-quinone reductase subunit B</fullName>
        <ecNumber evidence="10">1.6.5.-</ecNumber>
    </submittedName>
</protein>
<keyword evidence="7 9" id="KW-1133">Transmembrane helix</keyword>
<evidence type="ECO:0000256" key="3">
    <source>
        <dbReference type="ARBA" id="ARBA00022630"/>
    </source>
</evidence>
<evidence type="ECO:0000256" key="6">
    <source>
        <dbReference type="ARBA" id="ARBA00022967"/>
    </source>
</evidence>
<evidence type="ECO:0000313" key="11">
    <source>
        <dbReference type="Proteomes" id="UP000189674"/>
    </source>
</evidence>
<evidence type="ECO:0000256" key="7">
    <source>
        <dbReference type="ARBA" id="ARBA00022989"/>
    </source>
</evidence>
<feature type="transmembrane region" description="Helical" evidence="9">
    <location>
        <begin position="24"/>
        <end position="41"/>
    </location>
</feature>
<feature type="transmembrane region" description="Helical" evidence="9">
    <location>
        <begin position="163"/>
        <end position="189"/>
    </location>
</feature>